<proteinExistence type="predicted"/>
<protein>
    <recommendedName>
        <fullName evidence="3">AP2/ERF domain-containing protein</fullName>
    </recommendedName>
</protein>
<evidence type="ECO:0000313" key="1">
    <source>
        <dbReference type="EMBL" id="GAA0579555.1"/>
    </source>
</evidence>
<organism evidence="1 2">
    <name type="scientific">Streptomyces crystallinus</name>
    <dbReference type="NCBI Taxonomy" id="68191"/>
    <lineage>
        <taxon>Bacteria</taxon>
        <taxon>Bacillati</taxon>
        <taxon>Actinomycetota</taxon>
        <taxon>Actinomycetes</taxon>
        <taxon>Kitasatosporales</taxon>
        <taxon>Streptomycetaceae</taxon>
        <taxon>Streptomyces</taxon>
    </lineage>
</organism>
<accession>A0ABN1F0Z4</accession>
<evidence type="ECO:0008006" key="3">
    <source>
        <dbReference type="Google" id="ProtNLM"/>
    </source>
</evidence>
<dbReference type="Proteomes" id="UP001500668">
    <property type="component" value="Unassembled WGS sequence"/>
</dbReference>
<comment type="caution">
    <text evidence="1">The sequence shown here is derived from an EMBL/GenBank/DDBJ whole genome shotgun (WGS) entry which is preliminary data.</text>
</comment>
<keyword evidence="2" id="KW-1185">Reference proteome</keyword>
<gene>
    <name evidence="1" type="ORF">GCM10010394_05140</name>
</gene>
<reference evidence="1 2" key="1">
    <citation type="journal article" date="2019" name="Int. J. Syst. Evol. Microbiol.">
        <title>The Global Catalogue of Microorganisms (GCM) 10K type strain sequencing project: providing services to taxonomists for standard genome sequencing and annotation.</title>
        <authorList>
            <consortium name="The Broad Institute Genomics Platform"/>
            <consortium name="The Broad Institute Genome Sequencing Center for Infectious Disease"/>
            <person name="Wu L."/>
            <person name="Ma J."/>
        </authorList>
    </citation>
    <scope>NUCLEOTIDE SEQUENCE [LARGE SCALE GENOMIC DNA]</scope>
    <source>
        <strain evidence="1 2">JCM 5067</strain>
    </source>
</reference>
<sequence length="152" mass="18077">MFYYRVAVLKRTYGPGVSHKEAIRQRQHGARLTVPKHEARRVDRVSAKYSREFLYHFGDVSYGFSLFSLARGSGSGYKVSAYWPGREDSALSQCYVFRSRREAIRAAQHRMVQETAARWYSTDRAWRRAARRREFCDDPFTRTVRWHNTEEW</sequence>
<dbReference type="EMBL" id="BAAACA010000004">
    <property type="protein sequence ID" value="GAA0579555.1"/>
    <property type="molecule type" value="Genomic_DNA"/>
</dbReference>
<name>A0ABN1F0Z4_9ACTN</name>
<evidence type="ECO:0000313" key="2">
    <source>
        <dbReference type="Proteomes" id="UP001500668"/>
    </source>
</evidence>